<feature type="region of interest" description="Disordered" evidence="5">
    <location>
        <begin position="178"/>
        <end position="207"/>
    </location>
</feature>
<dbReference type="GeneID" id="63786107"/>
<comment type="caution">
    <text evidence="6">The sequence shown here is derived from an EMBL/GenBank/DDBJ whole genome shotgun (WGS) entry which is preliminary data.</text>
</comment>
<dbReference type="OMA" id="GFIHNEN"/>
<comment type="subcellular location">
    <subcellularLocation>
        <location evidence="1">Nucleus</location>
    </subcellularLocation>
</comment>
<dbReference type="GO" id="GO:0006271">
    <property type="term" value="P:DNA strand elongation involved in DNA replication"/>
    <property type="evidence" value="ECO:0007669"/>
    <property type="project" value="TreeGrafter"/>
</dbReference>
<protein>
    <recommendedName>
        <fullName evidence="2">DNA polymerase delta subunit 3</fullName>
    </recommendedName>
</protein>
<keyword evidence="4" id="KW-0539">Nucleus</keyword>
<gene>
    <name evidence="6" type="ORF">BCR37DRAFT_380519</name>
</gene>
<dbReference type="GO" id="GO:0006297">
    <property type="term" value="P:nucleotide-excision repair, DNA gap filling"/>
    <property type="evidence" value="ECO:0007669"/>
    <property type="project" value="TreeGrafter"/>
</dbReference>
<reference evidence="6 7" key="1">
    <citation type="submission" date="2016-07" db="EMBL/GenBank/DDBJ databases">
        <title>Pervasive Adenine N6-methylation of Active Genes in Fungi.</title>
        <authorList>
            <consortium name="DOE Joint Genome Institute"/>
            <person name="Mondo S.J."/>
            <person name="Dannebaum R.O."/>
            <person name="Kuo R.C."/>
            <person name="Labutti K."/>
            <person name="Haridas S."/>
            <person name="Kuo A."/>
            <person name="Salamov A."/>
            <person name="Ahrendt S.R."/>
            <person name="Lipzen A."/>
            <person name="Sullivan W."/>
            <person name="Andreopoulos W.B."/>
            <person name="Clum A."/>
            <person name="Lindquist E."/>
            <person name="Daum C."/>
            <person name="Ramamoorthy G.K."/>
            <person name="Gryganskyi A."/>
            <person name="Culley D."/>
            <person name="Magnuson J.K."/>
            <person name="James T.Y."/>
            <person name="O'Malley M.A."/>
            <person name="Stajich J.E."/>
            <person name="Spatafora J.W."/>
            <person name="Visel A."/>
            <person name="Grigoriev I.V."/>
        </authorList>
    </citation>
    <scope>NUCLEOTIDE SEQUENCE [LARGE SCALE GENOMIC DNA]</scope>
    <source>
        <strain evidence="6 7">12-1054</strain>
    </source>
</reference>
<evidence type="ECO:0000313" key="6">
    <source>
        <dbReference type="EMBL" id="ORY81612.1"/>
    </source>
</evidence>
<dbReference type="RefSeq" id="XP_040724988.1">
    <property type="nucleotide sequence ID" value="XM_040869508.1"/>
</dbReference>
<sequence length="404" mass="43399">MTSTSKGHLSLDSWVDSEQRCISFKYLSRSLGISADTAKGMMMEWREHHRTVYATWAISGTVESVSPAHLSASSSINIGTGHRRLVCLATDDTLEATKEKFSTISSCHIYSLQPGRVSSLESVIPAQEDVKLASVLSGSAFSRKCSSIVHHDAQALLEDALPTGPSAKILPPARLNGPVAPASKAGLPENTHGKRSEPKTLAAKHTGPSSLASAFAKTVKPFKKTAAAAVEVDAIVPVPVQNIIQTTTAEPALAVRTGLTKALAQSTKLSAAQVKRAEEHDAVELMMMDADHTTIEMASAQDAKTDQTLVDTEVTLKAEPVVVDQDQEVSVPVARRGRKKVKRQIHVQDEKGYLVTKDEWYYVSCSEDELAMTRAMPVARVKSKPKAAGQKAKSGGIASYFTKK</sequence>
<dbReference type="Pfam" id="PF09507">
    <property type="entry name" value="CDC27"/>
    <property type="match status" value="2"/>
</dbReference>
<dbReference type="GO" id="GO:1904161">
    <property type="term" value="P:DNA synthesis involved in UV-damage excision repair"/>
    <property type="evidence" value="ECO:0007669"/>
    <property type="project" value="TreeGrafter"/>
</dbReference>
<keyword evidence="3" id="KW-0235">DNA replication</keyword>
<dbReference type="InterPro" id="IPR041913">
    <property type="entry name" value="POLD3_sf"/>
</dbReference>
<evidence type="ECO:0000256" key="1">
    <source>
        <dbReference type="ARBA" id="ARBA00004123"/>
    </source>
</evidence>
<dbReference type="STRING" id="56484.A0A1Y2FCG8"/>
<evidence type="ECO:0000256" key="5">
    <source>
        <dbReference type="SAM" id="MobiDB-lite"/>
    </source>
</evidence>
<feature type="region of interest" description="Disordered" evidence="5">
    <location>
        <begin position="382"/>
        <end position="404"/>
    </location>
</feature>
<dbReference type="GO" id="GO:0003887">
    <property type="term" value="F:DNA-directed DNA polymerase activity"/>
    <property type="evidence" value="ECO:0007669"/>
    <property type="project" value="TreeGrafter"/>
</dbReference>
<accession>A0A1Y2FCG8</accession>
<proteinExistence type="predicted"/>
<organism evidence="6 7">
    <name type="scientific">Protomyces lactucae-debilis</name>
    <dbReference type="NCBI Taxonomy" id="2754530"/>
    <lineage>
        <taxon>Eukaryota</taxon>
        <taxon>Fungi</taxon>
        <taxon>Dikarya</taxon>
        <taxon>Ascomycota</taxon>
        <taxon>Taphrinomycotina</taxon>
        <taxon>Taphrinomycetes</taxon>
        <taxon>Taphrinales</taxon>
        <taxon>Protomycetaceae</taxon>
        <taxon>Protomyces</taxon>
    </lineage>
</organism>
<dbReference type="OrthoDB" id="514823at2759"/>
<dbReference type="PANTHER" id="PTHR17598:SF13">
    <property type="entry name" value="DNA POLYMERASE DELTA SUBUNIT 3"/>
    <property type="match status" value="1"/>
</dbReference>
<dbReference type="Gene3D" id="3.90.1030.20">
    <property type="entry name" value="DNA polymerase delta, p66 (Cdc27) subunit, wHTH domain"/>
    <property type="match status" value="1"/>
</dbReference>
<dbReference type="GO" id="GO:0043625">
    <property type="term" value="C:delta DNA polymerase complex"/>
    <property type="evidence" value="ECO:0007669"/>
    <property type="project" value="InterPro"/>
</dbReference>
<dbReference type="InterPro" id="IPR019038">
    <property type="entry name" value="POLD3"/>
</dbReference>
<dbReference type="AlphaFoldDB" id="A0A1Y2FCG8"/>
<keyword evidence="7" id="KW-1185">Reference proteome</keyword>
<evidence type="ECO:0000256" key="4">
    <source>
        <dbReference type="ARBA" id="ARBA00023242"/>
    </source>
</evidence>
<dbReference type="EMBL" id="MCFI01000011">
    <property type="protein sequence ID" value="ORY81612.1"/>
    <property type="molecule type" value="Genomic_DNA"/>
</dbReference>
<dbReference type="Proteomes" id="UP000193685">
    <property type="component" value="Unassembled WGS sequence"/>
</dbReference>
<evidence type="ECO:0000313" key="7">
    <source>
        <dbReference type="Proteomes" id="UP000193685"/>
    </source>
</evidence>
<evidence type="ECO:0000256" key="2">
    <source>
        <dbReference type="ARBA" id="ARBA00017589"/>
    </source>
</evidence>
<evidence type="ECO:0000256" key="3">
    <source>
        <dbReference type="ARBA" id="ARBA00022705"/>
    </source>
</evidence>
<dbReference type="PANTHER" id="PTHR17598">
    <property type="entry name" value="DNA POLYMERASE DELTA SUBUNIT 3"/>
    <property type="match status" value="1"/>
</dbReference>
<name>A0A1Y2FCG8_PROLT</name>